<evidence type="ECO:0000313" key="3">
    <source>
        <dbReference type="EMBL" id="MCY1714532.1"/>
    </source>
</evidence>
<dbReference type="RefSeq" id="WP_268058586.1">
    <property type="nucleotide sequence ID" value="NZ_JAPOHA010000009.1"/>
</dbReference>
<reference evidence="3 4" key="1">
    <citation type="submission" date="2022-11" db="EMBL/GenBank/DDBJ databases">
        <authorList>
            <person name="Caiyu Z."/>
        </authorList>
    </citation>
    <scope>NUCLEOTIDE SEQUENCE [LARGE SCALE GENOMIC DNA]</scope>
    <source>
        <strain evidence="3 4">YR-4</strain>
    </source>
</reference>
<dbReference type="InterPro" id="IPR011109">
    <property type="entry name" value="DNA_bind_recombinase_dom"/>
</dbReference>
<organism evidence="3 4">
    <name type="scientific">Caproiciproducens galactitolivorans</name>
    <dbReference type="NCBI Taxonomy" id="642589"/>
    <lineage>
        <taxon>Bacteria</taxon>
        <taxon>Bacillati</taxon>
        <taxon>Bacillota</taxon>
        <taxon>Clostridia</taxon>
        <taxon>Eubacteriales</taxon>
        <taxon>Acutalibacteraceae</taxon>
        <taxon>Caproiciproducens</taxon>
    </lineage>
</organism>
<dbReference type="PROSITE" id="PS51737">
    <property type="entry name" value="RECOMBINASE_DNA_BIND"/>
    <property type="match status" value="1"/>
</dbReference>
<comment type="caution">
    <text evidence="3">The sequence shown here is derived from an EMBL/GenBank/DDBJ whole genome shotgun (WGS) entry which is preliminary data.</text>
</comment>
<proteinExistence type="predicted"/>
<accession>A0ABT4BUF2</accession>
<dbReference type="InterPro" id="IPR036162">
    <property type="entry name" value="Resolvase-like_N_sf"/>
</dbReference>
<evidence type="ECO:0000259" key="2">
    <source>
        <dbReference type="PROSITE" id="PS51737"/>
    </source>
</evidence>
<dbReference type="PROSITE" id="PS51736">
    <property type="entry name" value="RECOMBINASES_3"/>
    <property type="match status" value="1"/>
</dbReference>
<keyword evidence="4" id="KW-1185">Reference proteome</keyword>
<dbReference type="SUPFAM" id="SSF53041">
    <property type="entry name" value="Resolvase-like"/>
    <property type="match status" value="1"/>
</dbReference>
<dbReference type="InterPro" id="IPR050639">
    <property type="entry name" value="SSR_resolvase"/>
</dbReference>
<dbReference type="Gene3D" id="3.40.50.1390">
    <property type="entry name" value="Resolvase, N-terminal catalytic domain"/>
    <property type="match status" value="1"/>
</dbReference>
<feature type="domain" description="Resolvase/invertase-type recombinase catalytic" evidence="1">
    <location>
        <begin position="70"/>
        <end position="220"/>
    </location>
</feature>
<dbReference type="Proteomes" id="UP001082703">
    <property type="component" value="Unassembled WGS sequence"/>
</dbReference>
<protein>
    <submittedName>
        <fullName evidence="3">Recombinase family protein</fullName>
    </submittedName>
</protein>
<dbReference type="Pfam" id="PF00239">
    <property type="entry name" value="Resolvase"/>
    <property type="match status" value="1"/>
</dbReference>
<dbReference type="Gene3D" id="3.90.1750.20">
    <property type="entry name" value="Putative Large Serine Recombinase, Chain B, Domain 2"/>
    <property type="match status" value="1"/>
</dbReference>
<name>A0ABT4BUF2_9FIRM</name>
<gene>
    <name evidence="3" type="ORF">OUY18_09735</name>
</gene>
<dbReference type="PANTHER" id="PTHR30461">
    <property type="entry name" value="DNA-INVERTASE FROM LAMBDOID PROPHAGE"/>
    <property type="match status" value="1"/>
</dbReference>
<dbReference type="PANTHER" id="PTHR30461:SF23">
    <property type="entry name" value="DNA RECOMBINASE-RELATED"/>
    <property type="match status" value="1"/>
</dbReference>
<dbReference type="CDD" id="cd00338">
    <property type="entry name" value="Ser_Recombinase"/>
    <property type="match status" value="1"/>
</dbReference>
<dbReference type="EMBL" id="JAPOHA010000009">
    <property type="protein sequence ID" value="MCY1714532.1"/>
    <property type="molecule type" value="Genomic_DNA"/>
</dbReference>
<dbReference type="InterPro" id="IPR006119">
    <property type="entry name" value="Resolv_N"/>
</dbReference>
<sequence length="403" mass="45930">MSISACTKGGGYIRKKLEAGKITYWKKSVHTESKRQKKKERIQQAFSNAANVEVIPATESNLLDNNTILRVAAYCRVSTYEEAQAGSFELQVQHYKEMIEENLKWELAGIYADEGVSATSMQKRVDFLRMIEDCRSGKIDLIITKSVNRFARNTRDCLDVVRQLKMLNPPVGVLFETENLNTLESKNEFTLGVMSLVAQGESEQKSAAITWSIIERFKKGIPIISTHNLFGYDKDSLGQIVIAEEEANIIRYIYDSYMDGSNAREIAQSLTDARIPTALGKPMWKSSAILRILKNEKYCGDVLMQKTFTVDCFTHKKMRNTGQRPQYLLKGGIPAIIPKDRWLAVQKLLKERRFSKEPTKKPNIGIFIRRVKTGALQGFVYINPNWSKKEVAQVLEKLLQERN</sequence>
<feature type="domain" description="Recombinase" evidence="2">
    <location>
        <begin position="229"/>
        <end position="355"/>
    </location>
</feature>
<evidence type="ECO:0000313" key="4">
    <source>
        <dbReference type="Proteomes" id="UP001082703"/>
    </source>
</evidence>
<dbReference type="Pfam" id="PF07508">
    <property type="entry name" value="Recombinase"/>
    <property type="match status" value="1"/>
</dbReference>
<evidence type="ECO:0000259" key="1">
    <source>
        <dbReference type="PROSITE" id="PS51736"/>
    </source>
</evidence>
<dbReference type="SMART" id="SM00857">
    <property type="entry name" value="Resolvase"/>
    <property type="match status" value="1"/>
</dbReference>
<dbReference type="InterPro" id="IPR038109">
    <property type="entry name" value="DNA_bind_recomb_sf"/>
</dbReference>